<feature type="region of interest" description="Disordered" evidence="8">
    <location>
        <begin position="752"/>
        <end position="772"/>
    </location>
</feature>
<dbReference type="Pfam" id="PF16875">
    <property type="entry name" value="Glyco_hydro_36N"/>
    <property type="match status" value="1"/>
</dbReference>
<feature type="active site" description="Nucleophile" evidence="6">
    <location>
        <position position="466"/>
    </location>
</feature>
<gene>
    <name evidence="11" type="ORF">BN12_1910003</name>
</gene>
<evidence type="ECO:0000313" key="12">
    <source>
        <dbReference type="Proteomes" id="UP000035721"/>
    </source>
</evidence>
<dbReference type="RefSeq" id="WP_157635541.1">
    <property type="nucleotide sequence ID" value="NZ_HF570958.1"/>
</dbReference>
<dbReference type="InterPro" id="IPR013780">
    <property type="entry name" value="Glyco_hydro_b"/>
</dbReference>
<comment type="similarity">
    <text evidence="5">Belongs to the glycosyl hydrolase.</text>
</comment>
<evidence type="ECO:0000259" key="10">
    <source>
        <dbReference type="Pfam" id="PF16875"/>
    </source>
</evidence>
<dbReference type="CDD" id="cd14791">
    <property type="entry name" value="GH36"/>
    <property type="match status" value="1"/>
</dbReference>
<dbReference type="Gene3D" id="2.70.98.60">
    <property type="entry name" value="alpha-galactosidase from lactobacil brevis"/>
    <property type="match status" value="1"/>
</dbReference>
<feature type="binding site" evidence="7">
    <location>
        <position position="191"/>
    </location>
    <ligand>
        <name>substrate</name>
    </ligand>
</feature>
<dbReference type="Pfam" id="PF16874">
    <property type="entry name" value="Glyco_hydro_36C"/>
    <property type="match status" value="1"/>
</dbReference>
<proteinExistence type="inferred from homology"/>
<evidence type="ECO:0000256" key="5">
    <source>
        <dbReference type="PIRNR" id="PIRNR005536"/>
    </source>
</evidence>
<dbReference type="GO" id="GO:0004557">
    <property type="term" value="F:alpha-galactosidase activity"/>
    <property type="evidence" value="ECO:0007669"/>
    <property type="project" value="UniProtKB-UniRule"/>
</dbReference>
<organism evidence="11 12">
    <name type="scientific">Nostocoides japonicum T1-X7</name>
    <dbReference type="NCBI Taxonomy" id="1194083"/>
    <lineage>
        <taxon>Bacteria</taxon>
        <taxon>Bacillati</taxon>
        <taxon>Actinomycetota</taxon>
        <taxon>Actinomycetes</taxon>
        <taxon>Micrococcales</taxon>
        <taxon>Intrasporangiaceae</taxon>
        <taxon>Nostocoides</taxon>
    </lineage>
</organism>
<feature type="domain" description="Glycosyl hydrolase family 36 N-terminal" evidence="10">
    <location>
        <begin position="31"/>
        <end position="276"/>
    </location>
</feature>
<dbReference type="PROSITE" id="PS00512">
    <property type="entry name" value="ALPHA_GALACTOSIDASE"/>
    <property type="match status" value="1"/>
</dbReference>
<name>A0A077LZK0_9MICO</name>
<evidence type="ECO:0000259" key="9">
    <source>
        <dbReference type="Pfam" id="PF16874"/>
    </source>
</evidence>
<dbReference type="InterPro" id="IPR002252">
    <property type="entry name" value="Glyco_hydro_36"/>
</dbReference>
<dbReference type="InterPro" id="IPR013785">
    <property type="entry name" value="Aldolase_TIM"/>
</dbReference>
<comment type="catalytic activity">
    <reaction evidence="1 5">
        <text>Hydrolysis of terminal, non-reducing alpha-D-galactose residues in alpha-D-galactosides, including galactose oligosaccharides, galactomannans and galactolipids.</text>
        <dbReference type="EC" id="3.2.1.22"/>
    </reaction>
</comment>
<dbReference type="SUPFAM" id="SSF51445">
    <property type="entry name" value="(Trans)glycosidases"/>
    <property type="match status" value="1"/>
</dbReference>
<dbReference type="PRINTS" id="PR00743">
    <property type="entry name" value="GLHYDRLASE36"/>
</dbReference>
<feature type="binding site" evidence="7">
    <location>
        <position position="511"/>
    </location>
    <ligand>
        <name>substrate</name>
    </ligand>
</feature>
<comment type="caution">
    <text evidence="11">The sequence shown here is derived from an EMBL/GenBank/DDBJ whole genome shotgun (WGS) entry which is preliminary data.</text>
</comment>
<evidence type="ECO:0000256" key="2">
    <source>
        <dbReference type="ARBA" id="ARBA00012755"/>
    </source>
</evidence>
<dbReference type="EMBL" id="CAJB01000103">
    <property type="protein sequence ID" value="CCH77405.1"/>
    <property type="molecule type" value="Genomic_DNA"/>
</dbReference>
<evidence type="ECO:0000256" key="7">
    <source>
        <dbReference type="PIRSR" id="PIRSR005536-2"/>
    </source>
</evidence>
<dbReference type="Gene3D" id="2.60.40.1180">
    <property type="entry name" value="Golgi alpha-mannosidase II"/>
    <property type="match status" value="1"/>
</dbReference>
<feature type="binding site" evidence="7">
    <location>
        <begin position="354"/>
        <end position="355"/>
    </location>
    <ligand>
        <name>substrate</name>
    </ligand>
</feature>
<dbReference type="InterPro" id="IPR017853">
    <property type="entry name" value="GH"/>
</dbReference>
<evidence type="ECO:0000256" key="1">
    <source>
        <dbReference type="ARBA" id="ARBA00001255"/>
    </source>
</evidence>
<dbReference type="OrthoDB" id="9758822at2"/>
<evidence type="ECO:0000256" key="3">
    <source>
        <dbReference type="ARBA" id="ARBA00022801"/>
    </source>
</evidence>
<feature type="compositionally biased region" description="Low complexity" evidence="8">
    <location>
        <begin position="756"/>
        <end position="772"/>
    </location>
</feature>
<sequence length="772" mass="83852">MVTSTSSSVSAMVHLRAAGVSLLLDCREGALPVVTHWGRDLGPQSAELACNLARAAVPVVGPNVADVPVPVAILPEHHTGFVGRPGLSGSRAGVAWSPRFVVTSLVCDGSVVDGSVADGYVECGAAPVAITAEDAEAGLALELVVELLPTGLVRLRATLTNRLGRYQVDHLNLALPVPAEASELLDLAGRWGRERVPQRSPFTVGTHLRESRKGRTGADSAYVLHAGTPGFGFADGRVYALHTAWSGNHVHYAERIFTGERLLGGGELLLPGEVILDEGDTYTTPWLYAACGDGLDEVARRFHRHLRSRTRPVGPDRPVTLNVWEAVYFDHDLPRLLDLADRAAALGVERFVLDDGWFGSRRDDRSGLGDWVVSPDAWPDGLHPLVDRVRELGMEFGLWFEPEMVNPDSDVARAHPEWIMAARDEWPVESRFQQVLNLGIPAAYAHVRDQLRAILDEYDIGYLKWDHNRDLVEAGTRTDGGRPGVHAQTMAFYRLLDELRASYPHLEIESCSSGGARVDLGVLERTDRVWVSDCIDPHERQHMLRWTTQLIPPEYMGSHIASGRSHTTGRMHDLGFRAGTAVFGHLGIEWDLARASAEELAELGEWITFYTAYRRLLLAGDVVRMDGYDPHLAVHGVVAPDRSEAVIAVATLGSLDATPGPRVRFRGLTPDAAYRVRPLLVGGTPSGLQAPGWWGTPALPPHALESGHEPPRLDATTACGTVLTGMALAEAGFTPPLLHPDQVVLLHATRQDTIRPADATPPTRAATSATRS</sequence>
<accession>A0A077LZK0</accession>
<keyword evidence="12" id="KW-1185">Reference proteome</keyword>
<dbReference type="InterPro" id="IPR038417">
    <property type="entry name" value="Alpga-gal_N_sf"/>
</dbReference>
<keyword evidence="4 5" id="KW-0326">Glycosidase</keyword>
<evidence type="ECO:0000256" key="6">
    <source>
        <dbReference type="PIRSR" id="PIRSR005536-1"/>
    </source>
</evidence>
<protein>
    <recommendedName>
        <fullName evidence="2 5">Alpha-galactosidase</fullName>
        <ecNumber evidence="2 5">3.2.1.22</ecNumber>
    </recommendedName>
</protein>
<dbReference type="AlphaFoldDB" id="A0A077LZK0"/>
<dbReference type="STRING" id="1194083.BN12_1910003"/>
<feature type="binding site" evidence="7">
    <location>
        <position position="533"/>
    </location>
    <ligand>
        <name>substrate</name>
    </ligand>
</feature>
<dbReference type="PANTHER" id="PTHR43053">
    <property type="entry name" value="GLYCOSIDASE FAMILY 31"/>
    <property type="match status" value="1"/>
</dbReference>
<dbReference type="FunFam" id="3.20.20.70:FF:000118">
    <property type="entry name" value="Alpha-galactosidase"/>
    <property type="match status" value="1"/>
</dbReference>
<dbReference type="EC" id="3.2.1.22" evidence="2 5"/>
<dbReference type="GO" id="GO:0016052">
    <property type="term" value="P:carbohydrate catabolic process"/>
    <property type="evidence" value="ECO:0007669"/>
    <property type="project" value="InterPro"/>
</dbReference>
<evidence type="ECO:0000256" key="8">
    <source>
        <dbReference type="SAM" id="MobiDB-lite"/>
    </source>
</evidence>
<dbReference type="InterPro" id="IPR031704">
    <property type="entry name" value="Glyco_hydro_36_N"/>
</dbReference>
<feature type="binding site" evidence="7">
    <location>
        <begin position="464"/>
        <end position="468"/>
    </location>
    <ligand>
        <name>substrate</name>
    </ligand>
</feature>
<dbReference type="Proteomes" id="UP000035721">
    <property type="component" value="Unassembled WGS sequence"/>
</dbReference>
<feature type="active site" description="Proton donor" evidence="6">
    <location>
        <position position="533"/>
    </location>
</feature>
<dbReference type="PIRSF" id="PIRSF005536">
    <property type="entry name" value="Agal"/>
    <property type="match status" value="1"/>
</dbReference>
<dbReference type="Gene3D" id="3.20.20.70">
    <property type="entry name" value="Aldolase class I"/>
    <property type="match status" value="1"/>
</dbReference>
<keyword evidence="3 5" id="KW-0378">Hydrolase</keyword>
<feature type="domain" description="Glycosyl hydrolase family 36 C-terminal" evidence="9">
    <location>
        <begin position="635"/>
        <end position="737"/>
    </location>
</feature>
<dbReference type="InterPro" id="IPR000111">
    <property type="entry name" value="Glyco_hydro_27/36_CS"/>
</dbReference>
<evidence type="ECO:0000313" key="11">
    <source>
        <dbReference type="EMBL" id="CCH77405.1"/>
    </source>
</evidence>
<dbReference type="InterPro" id="IPR050985">
    <property type="entry name" value="Alpha-glycosidase_related"/>
</dbReference>
<dbReference type="Pfam" id="PF02065">
    <property type="entry name" value="Melibiase"/>
    <property type="match status" value="1"/>
</dbReference>
<dbReference type="InterPro" id="IPR031705">
    <property type="entry name" value="Glyco_hydro_36_C"/>
</dbReference>
<reference evidence="11 12" key="1">
    <citation type="journal article" date="2013" name="ISME J.">
        <title>A metabolic model for members of the genus Tetrasphaera involved in enhanced biological phosphorus removal.</title>
        <authorList>
            <person name="Kristiansen R."/>
            <person name="Nguyen H.T.T."/>
            <person name="Saunders A.M."/>
            <person name="Nielsen J.L."/>
            <person name="Wimmer R."/>
            <person name="Le V.Q."/>
            <person name="McIlroy S.J."/>
            <person name="Petrovski S."/>
            <person name="Seviour R.J."/>
            <person name="Calteau A."/>
            <person name="Nielsen K.L."/>
            <person name="Nielsen P.H."/>
        </authorList>
    </citation>
    <scope>NUCLEOTIDE SEQUENCE [LARGE SCALE GENOMIC DNA]</scope>
    <source>
        <strain evidence="11 12">T1-X7</strain>
    </source>
</reference>
<evidence type="ECO:0000256" key="4">
    <source>
        <dbReference type="ARBA" id="ARBA00023295"/>
    </source>
</evidence>
<feature type="binding site" evidence="7">
    <location>
        <position position="431"/>
    </location>
    <ligand>
        <name>substrate</name>
    </ligand>
</feature>
<dbReference type="PANTHER" id="PTHR43053:SF3">
    <property type="entry name" value="ALPHA-GALACTOSIDASE C-RELATED"/>
    <property type="match status" value="1"/>
</dbReference>